<feature type="transmembrane region" description="Helical" evidence="2">
    <location>
        <begin position="21"/>
        <end position="44"/>
    </location>
</feature>
<evidence type="ECO:0000256" key="2">
    <source>
        <dbReference type="SAM" id="Phobius"/>
    </source>
</evidence>
<evidence type="ECO:0000313" key="4">
    <source>
        <dbReference type="EMBL" id="SIS14695.1"/>
    </source>
</evidence>
<evidence type="ECO:0000313" key="5">
    <source>
        <dbReference type="Proteomes" id="UP000185936"/>
    </source>
</evidence>
<reference evidence="5" key="1">
    <citation type="submission" date="2017-01" db="EMBL/GenBank/DDBJ databases">
        <authorList>
            <person name="Varghese N."/>
            <person name="Submissions S."/>
        </authorList>
    </citation>
    <scope>NUCLEOTIDE SEQUENCE [LARGE SCALE GENOMIC DNA]</scope>
    <source>
        <strain evidence="5">type strain: HArc-</strain>
    </source>
</reference>
<feature type="compositionally biased region" description="Acidic residues" evidence="1">
    <location>
        <begin position="200"/>
        <end position="215"/>
    </location>
</feature>
<sequence length="215" mass="22299">MGIEKYRNKLIGSEEERAVSPVIGVILMVAITVILAAVIAAFVLDLGDNMGEGNVNAGITTDVSDSDREVSISIDSAGDAEEFRLAGDIQQSLSISETGDATSIYLPSEGGSVNIVAVAGDAENTVGNFEWEDGVRADATAEVDEDAGESGEVTVTIDEAGDANSFYIDWDGSDTTNLDVSGGSDTVDLDGDGTGTVVAVDEDTDDDIEDEIESF</sequence>
<feature type="region of interest" description="Disordered" evidence="1">
    <location>
        <begin position="184"/>
        <end position="215"/>
    </location>
</feature>
<dbReference type="InterPro" id="IPR013373">
    <property type="entry name" value="Flagellin/pilin_N_arc"/>
</dbReference>
<dbReference type="InterPro" id="IPR012859">
    <property type="entry name" value="Pilin_N_archaeal"/>
</dbReference>
<protein>
    <submittedName>
        <fullName evidence="4">Flagellin N-terminal-like domain-containing protein</fullName>
    </submittedName>
</protein>
<dbReference type="Pfam" id="PF07790">
    <property type="entry name" value="Pilin_N"/>
    <property type="match status" value="1"/>
</dbReference>
<keyword evidence="4" id="KW-0282">Flagellum</keyword>
<evidence type="ECO:0000259" key="3">
    <source>
        <dbReference type="Pfam" id="PF07790"/>
    </source>
</evidence>
<dbReference type="AlphaFoldDB" id="A0A1N7GQ20"/>
<dbReference type="RefSeq" id="WP_084776796.1">
    <property type="nucleotide sequence ID" value="NZ_FTNR01000014.1"/>
</dbReference>
<keyword evidence="4" id="KW-0966">Cell projection</keyword>
<evidence type="ECO:0000256" key="1">
    <source>
        <dbReference type="SAM" id="MobiDB-lite"/>
    </source>
</evidence>
<name>A0A1N7GQ20_9EURY</name>
<dbReference type="NCBIfam" id="TIGR02537">
    <property type="entry name" value="arch_flag_Nterm"/>
    <property type="match status" value="1"/>
</dbReference>
<keyword evidence="2" id="KW-1133">Transmembrane helix</keyword>
<accession>A0A1N7GQ20</accession>
<dbReference type="EMBL" id="FTNR01000014">
    <property type="protein sequence ID" value="SIS14695.1"/>
    <property type="molecule type" value="Genomic_DNA"/>
</dbReference>
<keyword evidence="2" id="KW-0472">Membrane</keyword>
<gene>
    <name evidence="4" type="ORF">SAMN05421752_11443</name>
</gene>
<keyword evidence="4" id="KW-0969">Cilium</keyword>
<keyword evidence="5" id="KW-1185">Reference proteome</keyword>
<dbReference type="STRING" id="308853.SAMN05421752_11443"/>
<organism evidence="4 5">
    <name type="scientific">Natronorubrum thiooxidans</name>
    <dbReference type="NCBI Taxonomy" id="308853"/>
    <lineage>
        <taxon>Archaea</taxon>
        <taxon>Methanobacteriati</taxon>
        <taxon>Methanobacteriota</taxon>
        <taxon>Stenosarchaea group</taxon>
        <taxon>Halobacteria</taxon>
        <taxon>Halobacteriales</taxon>
        <taxon>Natrialbaceae</taxon>
        <taxon>Natronorubrum</taxon>
    </lineage>
</organism>
<feature type="domain" description="Archaeal Type IV pilin N-terminal" evidence="3">
    <location>
        <begin position="17"/>
        <end position="75"/>
    </location>
</feature>
<dbReference type="Proteomes" id="UP000185936">
    <property type="component" value="Unassembled WGS sequence"/>
</dbReference>
<proteinExistence type="predicted"/>
<keyword evidence="2" id="KW-0812">Transmembrane</keyword>